<dbReference type="RefSeq" id="WP_095326995.1">
    <property type="nucleotide sequence ID" value="NZ_NPCC01000029.1"/>
</dbReference>
<evidence type="ECO:0000313" key="2">
    <source>
        <dbReference type="Proteomes" id="UP000216207"/>
    </source>
</evidence>
<dbReference type="EMBL" id="NPCC01000029">
    <property type="protein sequence ID" value="PAE87751.1"/>
    <property type="molecule type" value="Genomic_DNA"/>
</dbReference>
<dbReference type="Proteomes" id="UP000216207">
    <property type="component" value="Unassembled WGS sequence"/>
</dbReference>
<dbReference type="AlphaFoldDB" id="A0A268NWH7"/>
<evidence type="ECO:0000313" key="1">
    <source>
        <dbReference type="EMBL" id="PAE87751.1"/>
    </source>
</evidence>
<proteinExistence type="predicted"/>
<gene>
    <name evidence="1" type="ORF">CHH72_16610</name>
</gene>
<organism evidence="1 2">
    <name type="scientific">Shouchella clausii</name>
    <name type="common">Alkalihalobacillus clausii</name>
    <dbReference type="NCBI Taxonomy" id="79880"/>
    <lineage>
        <taxon>Bacteria</taxon>
        <taxon>Bacillati</taxon>
        <taxon>Bacillota</taxon>
        <taxon>Bacilli</taxon>
        <taxon>Bacillales</taxon>
        <taxon>Bacillaceae</taxon>
        <taxon>Shouchella</taxon>
    </lineage>
</organism>
<sequence>MTTAIKRGVNGVLFDFSGMKEPETFIRDGYQLQASSTNGRNHVTSYIAKRKGLRVHGHYDYQKAEYVEESSVSATHLLKTKEK</sequence>
<name>A0A268NWH7_SHOCL</name>
<protein>
    <submittedName>
        <fullName evidence="1">Uncharacterized protein</fullName>
    </submittedName>
</protein>
<accession>A0A268NWH7</accession>
<comment type="caution">
    <text evidence="1">The sequence shown here is derived from an EMBL/GenBank/DDBJ whole genome shotgun (WGS) entry which is preliminary data.</text>
</comment>
<reference evidence="1 2" key="1">
    <citation type="submission" date="2017-07" db="EMBL/GenBank/DDBJ databases">
        <title>Isolation and whole genome analysis of endospore-forming bacteria from heroin.</title>
        <authorList>
            <person name="Kalinowski J."/>
            <person name="Ahrens B."/>
            <person name="Al-Dilaimi A."/>
            <person name="Winkler A."/>
            <person name="Wibberg D."/>
            <person name="Schleenbecker U."/>
            <person name="Ruckert C."/>
            <person name="Wolfel R."/>
            <person name="Grass G."/>
        </authorList>
    </citation>
    <scope>NUCLEOTIDE SEQUENCE [LARGE SCALE GENOMIC DNA]</scope>
    <source>
        <strain evidence="1 2">7539</strain>
    </source>
</reference>